<proteinExistence type="predicted"/>
<keyword evidence="1" id="KW-0808">Transferase</keyword>
<sequence length="94" mass="10452">MTIKRVVIPVAGLGTRFLPASNLAIGRYILNPSIFKHLKNLEKGSGSEHQLTDALKQSLHHESMEVVKLHGATLRYRQSLRIHAGSLGNRNTTR</sequence>
<keyword evidence="2" id="KW-0548">Nucleotidyltransferase</keyword>
<evidence type="ECO:0000256" key="2">
    <source>
        <dbReference type="ARBA" id="ARBA00022695"/>
    </source>
</evidence>
<evidence type="ECO:0008006" key="5">
    <source>
        <dbReference type="Google" id="ProtNLM"/>
    </source>
</evidence>
<protein>
    <recommendedName>
        <fullName evidence="5">UTP--glucose-1-phosphate uridylyltransferase</fullName>
    </recommendedName>
</protein>
<dbReference type="RefSeq" id="WP_244712701.1">
    <property type="nucleotide sequence ID" value="NZ_CP095073.1"/>
</dbReference>
<dbReference type="PANTHER" id="PTHR43197:SF1">
    <property type="entry name" value="UTP--GLUCOSE-1-PHOSPHATE URIDYLYLTRANSFERASE"/>
    <property type="match status" value="1"/>
</dbReference>
<evidence type="ECO:0000313" key="4">
    <source>
        <dbReference type="Proteomes" id="UP000831787"/>
    </source>
</evidence>
<gene>
    <name evidence="3" type="ORF">MUN89_07790</name>
</gene>
<dbReference type="InterPro" id="IPR005771">
    <property type="entry name" value="GalU_uridylyltTrfase_bac/arc"/>
</dbReference>
<dbReference type="Gene3D" id="3.90.550.10">
    <property type="entry name" value="Spore Coat Polysaccharide Biosynthesis Protein SpsA, Chain A"/>
    <property type="match status" value="1"/>
</dbReference>
<dbReference type="PANTHER" id="PTHR43197">
    <property type="entry name" value="UTP--GLUCOSE-1-PHOSPHATE URIDYLYLTRANSFERASE"/>
    <property type="match status" value="1"/>
</dbReference>
<accession>A0ABY4EMY5</accession>
<dbReference type="Proteomes" id="UP000831787">
    <property type="component" value="Chromosome"/>
</dbReference>
<reference evidence="3 4" key="1">
    <citation type="submission" date="2022-04" db="EMBL/GenBank/DDBJ databases">
        <title>Halobacillus sp. isolated from saltern.</title>
        <authorList>
            <person name="Won M."/>
            <person name="Lee C.-M."/>
            <person name="Woen H.-Y."/>
            <person name="Kwon S.-W."/>
        </authorList>
    </citation>
    <scope>NUCLEOTIDE SEQUENCE [LARGE SCALE GENOMIC DNA]</scope>
    <source>
        <strain evidence="3 4">SSBR10-3</strain>
    </source>
</reference>
<organism evidence="3 4">
    <name type="scientific">Halobacillus salinarum</name>
    <dbReference type="NCBI Taxonomy" id="2932257"/>
    <lineage>
        <taxon>Bacteria</taxon>
        <taxon>Bacillati</taxon>
        <taxon>Bacillota</taxon>
        <taxon>Bacilli</taxon>
        <taxon>Bacillales</taxon>
        <taxon>Bacillaceae</taxon>
        <taxon>Halobacillus</taxon>
    </lineage>
</organism>
<evidence type="ECO:0000256" key="1">
    <source>
        <dbReference type="ARBA" id="ARBA00022679"/>
    </source>
</evidence>
<dbReference type="EMBL" id="CP095073">
    <property type="protein sequence ID" value="UOQ45820.1"/>
    <property type="molecule type" value="Genomic_DNA"/>
</dbReference>
<dbReference type="InterPro" id="IPR029044">
    <property type="entry name" value="Nucleotide-diphossugar_trans"/>
</dbReference>
<keyword evidence="4" id="KW-1185">Reference proteome</keyword>
<name>A0ABY4EMY5_9BACI</name>
<evidence type="ECO:0000313" key="3">
    <source>
        <dbReference type="EMBL" id="UOQ45820.1"/>
    </source>
</evidence>